<dbReference type="EMBL" id="VSSQ01019869">
    <property type="protein sequence ID" value="MPM64294.1"/>
    <property type="molecule type" value="Genomic_DNA"/>
</dbReference>
<dbReference type="AlphaFoldDB" id="A0A645BR36"/>
<name>A0A645BR36_9ZZZZ</name>
<accession>A0A645BR36</accession>
<organism evidence="2">
    <name type="scientific">bioreactor metagenome</name>
    <dbReference type="NCBI Taxonomy" id="1076179"/>
    <lineage>
        <taxon>unclassified sequences</taxon>
        <taxon>metagenomes</taxon>
        <taxon>ecological metagenomes</taxon>
    </lineage>
</organism>
<sequence>MCRPQEFIRNLVVPIADTKTEGDDRTVTQSLNILPVDLRKFFRAGLIGTRQPGARGHEHFTGLGKQGRIDELTLVNPVNLSVQGVVGSLEAQQQSQRTDTEEFSHGDSHG</sequence>
<evidence type="ECO:0000256" key="1">
    <source>
        <dbReference type="SAM" id="MobiDB-lite"/>
    </source>
</evidence>
<feature type="region of interest" description="Disordered" evidence="1">
    <location>
        <begin position="89"/>
        <end position="110"/>
    </location>
</feature>
<evidence type="ECO:0000313" key="2">
    <source>
        <dbReference type="EMBL" id="MPM64294.1"/>
    </source>
</evidence>
<reference evidence="2" key="1">
    <citation type="submission" date="2019-08" db="EMBL/GenBank/DDBJ databases">
        <authorList>
            <person name="Kucharzyk K."/>
            <person name="Murdoch R.W."/>
            <person name="Higgins S."/>
            <person name="Loffler F."/>
        </authorList>
    </citation>
    <scope>NUCLEOTIDE SEQUENCE</scope>
</reference>
<proteinExistence type="predicted"/>
<protein>
    <submittedName>
        <fullName evidence="2">Uncharacterized protein</fullName>
    </submittedName>
</protein>
<gene>
    <name evidence="2" type="ORF">SDC9_111180</name>
</gene>
<feature type="compositionally biased region" description="Basic and acidic residues" evidence="1">
    <location>
        <begin position="98"/>
        <end position="110"/>
    </location>
</feature>
<comment type="caution">
    <text evidence="2">The sequence shown here is derived from an EMBL/GenBank/DDBJ whole genome shotgun (WGS) entry which is preliminary data.</text>
</comment>